<dbReference type="EMBL" id="SUKA01000002">
    <property type="protein sequence ID" value="TJY66799.1"/>
    <property type="molecule type" value="Genomic_DNA"/>
</dbReference>
<feature type="chain" id="PRO_5020321349" description="DUF5018 domain-containing protein" evidence="1">
    <location>
        <begin position="26"/>
        <end position="406"/>
    </location>
</feature>
<dbReference type="RefSeq" id="WP_136820148.1">
    <property type="nucleotide sequence ID" value="NZ_BMJX01000002.1"/>
</dbReference>
<feature type="signal peptide" evidence="1">
    <location>
        <begin position="1"/>
        <end position="25"/>
    </location>
</feature>
<comment type="caution">
    <text evidence="2">The sequence shown here is derived from an EMBL/GenBank/DDBJ whole genome shotgun (WGS) entry which is preliminary data.</text>
</comment>
<accession>A0A4V5LYP7</accession>
<evidence type="ECO:0000256" key="1">
    <source>
        <dbReference type="SAM" id="SignalP"/>
    </source>
</evidence>
<evidence type="ECO:0008006" key="4">
    <source>
        <dbReference type="Google" id="ProtNLM"/>
    </source>
</evidence>
<keyword evidence="3" id="KW-1185">Reference proteome</keyword>
<evidence type="ECO:0000313" key="3">
    <source>
        <dbReference type="Proteomes" id="UP000309872"/>
    </source>
</evidence>
<reference evidence="2 3" key="1">
    <citation type="submission" date="2019-04" db="EMBL/GenBank/DDBJ databases">
        <title>Sphingobacterium olei sp. nov., isolated from oil-contaminated soil.</title>
        <authorList>
            <person name="Liu B."/>
        </authorList>
    </citation>
    <scope>NUCLEOTIDE SEQUENCE [LARGE SCALE GENOMIC DNA]</scope>
    <source>
        <strain evidence="2 3">Y3L14</strain>
    </source>
</reference>
<dbReference type="Proteomes" id="UP000309872">
    <property type="component" value="Unassembled WGS sequence"/>
</dbReference>
<sequence>MKTRFHIFSIPLYLIVLLISCKKTADDIAVKPDLSVDIVLHQAIPVSVTSKDKIEFDVTVTSSSSAVLKTGILSLNGEELQREEATSASEITIKHSYQALDTDVGKSLIFHLRVDDEDGNTAKKDFTIYVQSAPAAITFTLPEDRPEEILDNETATFNIAVASELDLKYIKTSLDGTEITALTQESFADPKLADYRFDYTPTASDIGKTLTFQLEVMDVLGNVVRQEFQLRIVRSNTVDFKNFFDINLGAQRSTAAGPFLNAHTGEVHVPSGVSQQAAQIDLVTFYSGSTFSYNITSPTLASVADNIYTVALFGADAMANWSVRNSTLIKKIDLSRTEFDAIESGAAIESLYSSSSVAPSATSGAMANNAAIVFMTAQGKYGVLYVKSRTANNNTGVLTVDLKIQD</sequence>
<evidence type="ECO:0000313" key="2">
    <source>
        <dbReference type="EMBL" id="TJY66799.1"/>
    </source>
</evidence>
<protein>
    <recommendedName>
        <fullName evidence="4">DUF5018 domain-containing protein</fullName>
    </recommendedName>
</protein>
<organism evidence="2 3">
    <name type="scientific">Sphingobacterium alkalisoli</name>
    <dbReference type="NCBI Taxonomy" id="1874115"/>
    <lineage>
        <taxon>Bacteria</taxon>
        <taxon>Pseudomonadati</taxon>
        <taxon>Bacteroidota</taxon>
        <taxon>Sphingobacteriia</taxon>
        <taxon>Sphingobacteriales</taxon>
        <taxon>Sphingobacteriaceae</taxon>
        <taxon>Sphingobacterium</taxon>
    </lineage>
</organism>
<dbReference type="PROSITE" id="PS51257">
    <property type="entry name" value="PROKAR_LIPOPROTEIN"/>
    <property type="match status" value="1"/>
</dbReference>
<dbReference type="AlphaFoldDB" id="A0A4V5LYP7"/>
<gene>
    <name evidence="2" type="ORF">FAZ19_07750</name>
</gene>
<proteinExistence type="predicted"/>
<dbReference type="OrthoDB" id="740620at2"/>
<keyword evidence="1" id="KW-0732">Signal</keyword>
<name>A0A4V5LYP7_9SPHI</name>